<dbReference type="EMBL" id="SZON01000120">
    <property type="protein sequence ID" value="TKI98369.1"/>
    <property type="molecule type" value="Genomic_DNA"/>
</dbReference>
<dbReference type="EMBL" id="SZOM01000233">
    <property type="protein sequence ID" value="TKH11662.1"/>
    <property type="molecule type" value="Genomic_DNA"/>
</dbReference>
<evidence type="ECO:0000259" key="1">
    <source>
        <dbReference type="Pfam" id="PF04230"/>
    </source>
</evidence>
<dbReference type="Pfam" id="PF04230">
    <property type="entry name" value="PS_pyruv_trans"/>
    <property type="match status" value="1"/>
</dbReference>
<reference evidence="4 5" key="1">
    <citation type="journal article" date="2019" name="Environ. Microbiol.">
        <title>An active ?-lactamase is a part of an orchestrated cell wall stress resistance network of Bacillus subtilis and related rhizosphere species.</title>
        <authorList>
            <person name="Bucher T."/>
            <person name="Keren-Paz A."/>
            <person name="Hausser J."/>
            <person name="Olender T."/>
            <person name="Cytryn E."/>
            <person name="Kolodkin-Gal I."/>
        </authorList>
    </citation>
    <scope>NUCLEOTIDE SEQUENCE [LARGE SCALE GENOMIC DNA]</scope>
    <source>
        <strain evidence="3 4">I5</strain>
        <strain evidence="2 5">I71</strain>
    </source>
</reference>
<evidence type="ECO:0000313" key="4">
    <source>
        <dbReference type="Proteomes" id="UP000305222"/>
    </source>
</evidence>
<dbReference type="PANTHER" id="PTHR36836">
    <property type="entry name" value="COLANIC ACID BIOSYNTHESIS PROTEIN WCAK"/>
    <property type="match status" value="1"/>
</dbReference>
<evidence type="ECO:0000313" key="3">
    <source>
        <dbReference type="EMBL" id="TKI98369.1"/>
    </source>
</evidence>
<comment type="caution">
    <text evidence="3">The sequence shown here is derived from an EMBL/GenBank/DDBJ whole genome shotgun (WGS) entry which is preliminary data.</text>
</comment>
<dbReference type="Proteomes" id="UP000306037">
    <property type="component" value="Unassembled WGS sequence"/>
</dbReference>
<protein>
    <submittedName>
        <fullName evidence="3">Polysaccharide pyruvyl transferase family protein</fullName>
    </submittedName>
</protein>
<name>A0A4U3BBZ7_9BACI</name>
<sequence>MRVAVDAYFNNNLGDDLFLDILVDRYKNVTFDFMLCDEMACKAFINHPRVNYKSRKEVLRNIIKYDAYIFIGGSMFQEPKEWKKAWRKFDLTVSIFKLFRKSTFVLGCNFGPYKTVEYKEKYLRTFKKLTHMTVRDQYSFDLIKDKGINITVHPDIVLSKKCYERESEKSNILGISIINWPKNNNEKGYIDFNVNLIKELVDENKKIRIFAFQNTSEISDYKIINKIIKKLDNNVQKEVEVISYDGNIKPFLEKYSQCDSMITARFHSLIISLINGQTIYSVIYSEKTLNTMKFLGIDLEYMRLEEISIGNVAEVKKNLIEDEEAYRKDEIVQLAKKAQGHFLHLDNLLRK</sequence>
<gene>
    <name evidence="2" type="ORF">FC694_23590</name>
    <name evidence="3" type="ORF">FC699_04670</name>
</gene>
<dbReference type="GO" id="GO:0016740">
    <property type="term" value="F:transferase activity"/>
    <property type="evidence" value="ECO:0007669"/>
    <property type="project" value="UniProtKB-KW"/>
</dbReference>
<evidence type="ECO:0000313" key="2">
    <source>
        <dbReference type="EMBL" id="TKH11662.1"/>
    </source>
</evidence>
<dbReference type="PANTHER" id="PTHR36836:SF1">
    <property type="entry name" value="COLANIC ACID BIOSYNTHESIS PROTEIN WCAK"/>
    <property type="match status" value="1"/>
</dbReference>
<dbReference type="InterPro" id="IPR007345">
    <property type="entry name" value="Polysacch_pyruvyl_Trfase"/>
</dbReference>
<dbReference type="AlphaFoldDB" id="A0A4U3BBZ7"/>
<organism evidence="3 4">
    <name type="scientific">Bacillus wiedmannii</name>
    <dbReference type="NCBI Taxonomy" id="1890302"/>
    <lineage>
        <taxon>Bacteria</taxon>
        <taxon>Bacillati</taxon>
        <taxon>Bacillota</taxon>
        <taxon>Bacilli</taxon>
        <taxon>Bacillales</taxon>
        <taxon>Bacillaceae</taxon>
        <taxon>Bacillus</taxon>
        <taxon>Bacillus cereus group</taxon>
    </lineage>
</organism>
<accession>A0A4U3BBZ7</accession>
<dbReference type="Proteomes" id="UP000305222">
    <property type="component" value="Unassembled WGS sequence"/>
</dbReference>
<dbReference type="RefSeq" id="WP_137053287.1">
    <property type="nucleotide sequence ID" value="NZ_SZOM01000233.1"/>
</dbReference>
<feature type="domain" description="Polysaccharide pyruvyl transferase" evidence="1">
    <location>
        <begin position="12"/>
        <end position="276"/>
    </location>
</feature>
<evidence type="ECO:0000313" key="5">
    <source>
        <dbReference type="Proteomes" id="UP000306037"/>
    </source>
</evidence>
<proteinExistence type="predicted"/>
<keyword evidence="3" id="KW-0808">Transferase</keyword>